<accession>A0A0F9ELA4</accession>
<organism evidence="1">
    <name type="scientific">marine sediment metagenome</name>
    <dbReference type="NCBI Taxonomy" id="412755"/>
    <lineage>
        <taxon>unclassified sequences</taxon>
        <taxon>metagenomes</taxon>
        <taxon>ecological metagenomes</taxon>
    </lineage>
</organism>
<comment type="caution">
    <text evidence="1">The sequence shown here is derived from an EMBL/GenBank/DDBJ whole genome shotgun (WGS) entry which is preliminary data.</text>
</comment>
<dbReference type="EMBL" id="LAZR01034300">
    <property type="protein sequence ID" value="KKL45685.1"/>
    <property type="molecule type" value="Genomic_DNA"/>
</dbReference>
<gene>
    <name evidence="1" type="ORF">LCGC14_2353180</name>
</gene>
<protein>
    <submittedName>
        <fullName evidence="1">Uncharacterized protein</fullName>
    </submittedName>
</protein>
<sequence length="34" mass="3935">MNFSIIIPAGGRVGLLKWCIKYLKENSFNKNHEI</sequence>
<feature type="non-terminal residue" evidence="1">
    <location>
        <position position="34"/>
    </location>
</feature>
<dbReference type="AlphaFoldDB" id="A0A0F9ELA4"/>
<reference evidence="1" key="1">
    <citation type="journal article" date="2015" name="Nature">
        <title>Complex archaea that bridge the gap between prokaryotes and eukaryotes.</title>
        <authorList>
            <person name="Spang A."/>
            <person name="Saw J.H."/>
            <person name="Jorgensen S.L."/>
            <person name="Zaremba-Niedzwiedzka K."/>
            <person name="Martijn J."/>
            <person name="Lind A.E."/>
            <person name="van Eijk R."/>
            <person name="Schleper C."/>
            <person name="Guy L."/>
            <person name="Ettema T.J."/>
        </authorList>
    </citation>
    <scope>NUCLEOTIDE SEQUENCE</scope>
</reference>
<proteinExistence type="predicted"/>
<evidence type="ECO:0000313" key="1">
    <source>
        <dbReference type="EMBL" id="KKL45685.1"/>
    </source>
</evidence>
<name>A0A0F9ELA4_9ZZZZ</name>